<evidence type="ECO:0000256" key="1">
    <source>
        <dbReference type="ARBA" id="ARBA00004651"/>
    </source>
</evidence>
<dbReference type="PANTHER" id="PTHR43386">
    <property type="entry name" value="OLIGOPEPTIDE TRANSPORT SYSTEM PERMEASE PROTEIN APPC"/>
    <property type="match status" value="1"/>
</dbReference>
<feature type="domain" description="ABC transmembrane type-1" evidence="8">
    <location>
        <begin position="128"/>
        <end position="329"/>
    </location>
</feature>
<gene>
    <name evidence="9" type="ordered locus">Cagg_1412</name>
</gene>
<dbReference type="InterPro" id="IPR050366">
    <property type="entry name" value="BP-dependent_transpt_permease"/>
</dbReference>
<evidence type="ECO:0000256" key="4">
    <source>
        <dbReference type="ARBA" id="ARBA00022692"/>
    </source>
</evidence>
<evidence type="ECO:0000256" key="5">
    <source>
        <dbReference type="ARBA" id="ARBA00022989"/>
    </source>
</evidence>
<dbReference type="CDD" id="cd06261">
    <property type="entry name" value="TM_PBP2"/>
    <property type="match status" value="1"/>
</dbReference>
<dbReference type="Pfam" id="PF12911">
    <property type="entry name" value="OppC_N"/>
    <property type="match status" value="1"/>
</dbReference>
<dbReference type="InterPro" id="IPR000515">
    <property type="entry name" value="MetI-like"/>
</dbReference>
<evidence type="ECO:0000256" key="3">
    <source>
        <dbReference type="ARBA" id="ARBA00022475"/>
    </source>
</evidence>
<keyword evidence="3" id="KW-1003">Cell membrane</keyword>
<feature type="transmembrane region" description="Helical" evidence="7">
    <location>
        <begin position="130"/>
        <end position="158"/>
    </location>
</feature>
<comment type="subcellular location">
    <subcellularLocation>
        <location evidence="1 7">Cell membrane</location>
        <topology evidence="1 7">Multi-pass membrane protein</topology>
    </subcellularLocation>
</comment>
<accession>B8G8Q7</accession>
<keyword evidence="6 7" id="KW-0472">Membrane</keyword>
<keyword evidence="5 7" id="KW-1133">Transmembrane helix</keyword>
<dbReference type="EMBL" id="CP001337">
    <property type="protein sequence ID" value="ACL24319.1"/>
    <property type="molecule type" value="Genomic_DNA"/>
</dbReference>
<dbReference type="AlphaFoldDB" id="B8G8Q7"/>
<dbReference type="InterPro" id="IPR025966">
    <property type="entry name" value="OppC_N"/>
</dbReference>
<protein>
    <submittedName>
        <fullName evidence="9">Binding-protein-dependent transport systems inner membrane component</fullName>
    </submittedName>
</protein>
<dbReference type="RefSeq" id="WP_012616683.1">
    <property type="nucleotide sequence ID" value="NC_011831.1"/>
</dbReference>
<dbReference type="InterPro" id="IPR035906">
    <property type="entry name" value="MetI-like_sf"/>
</dbReference>
<dbReference type="KEGG" id="cag:Cagg_1412"/>
<keyword evidence="10" id="KW-1185">Reference proteome</keyword>
<reference evidence="9" key="1">
    <citation type="submission" date="2008-12" db="EMBL/GenBank/DDBJ databases">
        <title>Complete sequence of Chloroflexus aggregans DSM 9485.</title>
        <authorList>
            <consortium name="US DOE Joint Genome Institute"/>
            <person name="Lucas S."/>
            <person name="Copeland A."/>
            <person name="Lapidus A."/>
            <person name="Glavina del Rio T."/>
            <person name="Dalin E."/>
            <person name="Tice H."/>
            <person name="Pitluck S."/>
            <person name="Foster B."/>
            <person name="Larimer F."/>
            <person name="Land M."/>
            <person name="Hauser L."/>
            <person name="Kyrpides N."/>
            <person name="Mikhailova N."/>
            <person name="Bryant D."/>
            <person name="Richardson P."/>
        </authorList>
    </citation>
    <scope>NUCLEOTIDE SEQUENCE</scope>
    <source>
        <strain evidence="9">DSM 9485</strain>
    </source>
</reference>
<dbReference type="Proteomes" id="UP000002508">
    <property type="component" value="Chromosome"/>
</dbReference>
<comment type="similarity">
    <text evidence="7">Belongs to the binding-protein-dependent transport system permease family.</text>
</comment>
<name>B8G8Q7_CHLAD</name>
<dbReference type="PROSITE" id="PS50928">
    <property type="entry name" value="ABC_TM1"/>
    <property type="match status" value="1"/>
</dbReference>
<feature type="transmembrane region" description="Helical" evidence="7">
    <location>
        <begin position="170"/>
        <end position="188"/>
    </location>
</feature>
<dbReference type="HOGENOM" id="CLU_028518_1_1_0"/>
<evidence type="ECO:0000313" key="9">
    <source>
        <dbReference type="EMBL" id="ACL24319.1"/>
    </source>
</evidence>
<dbReference type="eggNOG" id="COG1173">
    <property type="taxonomic scope" value="Bacteria"/>
</dbReference>
<feature type="transmembrane region" description="Helical" evidence="7">
    <location>
        <begin position="200"/>
        <end position="222"/>
    </location>
</feature>
<dbReference type="SUPFAM" id="SSF161098">
    <property type="entry name" value="MetI-like"/>
    <property type="match status" value="1"/>
</dbReference>
<evidence type="ECO:0000313" key="10">
    <source>
        <dbReference type="Proteomes" id="UP000002508"/>
    </source>
</evidence>
<evidence type="ECO:0000259" key="8">
    <source>
        <dbReference type="PROSITE" id="PS50928"/>
    </source>
</evidence>
<keyword evidence="4 7" id="KW-0812">Transmembrane</keyword>
<sequence>MSEIEMNSAVGLTPSARAQQMTSRLQAKPRTLLSDAWRRFRKHRLAMLGVLVLLTLALVSFIGPYIYVPRLAAQLEAIGSPFLQDRVDLQTAIDHLDFLNILSAPSAIHPFGTDDLGRDLLVRALYGGRVSLLVGLTAMAIAISLGTIIGATAGFFGGVVDQILMRITDLFLSLPVIPLTLLVVYLFRDPVIQAMGSPEAGIFTIVVTVIGCLAWMSTARIVRASFLSLKEKEFVEAAIALGVSRPAIMFRHILPNAIGPIIVAATLEVGSAIITESTLSFLGVGFPPDTPTWGRLVTDGSQYLQAAPWLALFPGGLIFLTVLSINFVGDGLRDALDPRSRL</sequence>
<dbReference type="STRING" id="326427.Cagg_1412"/>
<dbReference type="OrthoDB" id="9776213at2"/>
<feature type="transmembrane region" description="Helical" evidence="7">
    <location>
        <begin position="261"/>
        <end position="286"/>
    </location>
</feature>
<evidence type="ECO:0000256" key="7">
    <source>
        <dbReference type="RuleBase" id="RU363032"/>
    </source>
</evidence>
<dbReference type="GO" id="GO:0005886">
    <property type="term" value="C:plasma membrane"/>
    <property type="evidence" value="ECO:0007669"/>
    <property type="project" value="UniProtKB-SubCell"/>
</dbReference>
<evidence type="ECO:0000256" key="2">
    <source>
        <dbReference type="ARBA" id="ARBA00022448"/>
    </source>
</evidence>
<proteinExistence type="inferred from homology"/>
<organism evidence="9 10">
    <name type="scientific">Chloroflexus aggregans (strain MD-66 / DSM 9485)</name>
    <dbReference type="NCBI Taxonomy" id="326427"/>
    <lineage>
        <taxon>Bacteria</taxon>
        <taxon>Bacillati</taxon>
        <taxon>Chloroflexota</taxon>
        <taxon>Chloroflexia</taxon>
        <taxon>Chloroflexales</taxon>
        <taxon>Chloroflexineae</taxon>
        <taxon>Chloroflexaceae</taxon>
        <taxon>Chloroflexus</taxon>
    </lineage>
</organism>
<evidence type="ECO:0000256" key="6">
    <source>
        <dbReference type="ARBA" id="ARBA00023136"/>
    </source>
</evidence>
<keyword evidence="2 7" id="KW-0813">Transport</keyword>
<dbReference type="GO" id="GO:0055085">
    <property type="term" value="P:transmembrane transport"/>
    <property type="evidence" value="ECO:0007669"/>
    <property type="project" value="InterPro"/>
</dbReference>
<dbReference type="Pfam" id="PF00528">
    <property type="entry name" value="BPD_transp_1"/>
    <property type="match status" value="1"/>
</dbReference>
<feature type="transmembrane region" description="Helical" evidence="7">
    <location>
        <begin position="306"/>
        <end position="329"/>
    </location>
</feature>
<dbReference type="PANTHER" id="PTHR43386:SF23">
    <property type="entry name" value="ABC TRANSPORTER"/>
    <property type="match status" value="1"/>
</dbReference>
<feature type="transmembrane region" description="Helical" evidence="7">
    <location>
        <begin position="45"/>
        <end position="67"/>
    </location>
</feature>
<dbReference type="Gene3D" id="1.10.3720.10">
    <property type="entry name" value="MetI-like"/>
    <property type="match status" value="1"/>
</dbReference>